<dbReference type="Pfam" id="PF00586">
    <property type="entry name" value="AIRS"/>
    <property type="match status" value="1"/>
</dbReference>
<protein>
    <recommendedName>
        <fullName evidence="5">Hydrogenase expression/formation protein HypE</fullName>
    </recommendedName>
</protein>
<dbReference type="Gene3D" id="3.30.1330.10">
    <property type="entry name" value="PurM-like, N-terminal domain"/>
    <property type="match status" value="1"/>
</dbReference>
<dbReference type="NCBIfam" id="TIGR02124">
    <property type="entry name" value="hypE"/>
    <property type="match status" value="1"/>
</dbReference>
<dbReference type="GO" id="GO:0051604">
    <property type="term" value="P:protein maturation"/>
    <property type="evidence" value="ECO:0007669"/>
    <property type="project" value="TreeGrafter"/>
</dbReference>
<dbReference type="InterPro" id="IPR011854">
    <property type="entry name" value="HypE"/>
</dbReference>
<accession>X1HQP0</accession>
<feature type="non-terminal residue" evidence="4">
    <location>
        <position position="1"/>
    </location>
</feature>
<dbReference type="EMBL" id="BARU01028540">
    <property type="protein sequence ID" value="GAH71807.1"/>
    <property type="molecule type" value="Genomic_DNA"/>
</dbReference>
<feature type="non-terminal residue" evidence="4">
    <location>
        <position position="267"/>
    </location>
</feature>
<dbReference type="SUPFAM" id="SSF55326">
    <property type="entry name" value="PurM N-terminal domain-like"/>
    <property type="match status" value="1"/>
</dbReference>
<evidence type="ECO:0000313" key="4">
    <source>
        <dbReference type="EMBL" id="GAH71807.1"/>
    </source>
</evidence>
<gene>
    <name evidence="4" type="ORF">S03H2_45537</name>
</gene>
<feature type="domain" description="PurM-like N-terminal" evidence="2">
    <location>
        <begin position="3"/>
        <end position="89"/>
    </location>
</feature>
<comment type="similarity">
    <text evidence="1">Belongs to the HypE family.</text>
</comment>
<dbReference type="PANTHER" id="PTHR30303:SF0">
    <property type="entry name" value="CARBAMOYL DEHYDRATASE HYPE"/>
    <property type="match status" value="1"/>
</dbReference>
<dbReference type="CDD" id="cd02197">
    <property type="entry name" value="HypE"/>
    <property type="match status" value="1"/>
</dbReference>
<comment type="caution">
    <text evidence="4">The sequence shown here is derived from an EMBL/GenBank/DDBJ whole genome shotgun (WGS) entry which is preliminary data.</text>
</comment>
<dbReference type="PANTHER" id="PTHR30303">
    <property type="entry name" value="HYDROGENASE ISOENZYMES FORMATION PROTEIN HYPE"/>
    <property type="match status" value="1"/>
</dbReference>
<sequence>PVFFPGGDIGKLSVCGTINDLAVSGAEPLYLSSSFIIEEGFFIKDLKTIVKSMADEAKKAGIKIVAGDTKVVDRGKCDKIFINTSGIGFLYPERKNISTGDKIQVGDKIIINGSIGDHGIAILAARESLHFKLDLESDCASLHHLIGEVLSKSSGVKFMRDATRGGLATVLSELAENREYGIDLEETAIPVKENVKGTCEIFGFDPLYMANEGKVVMVVGNSDEKEIIDVLKRNPLGKDSAVIGEIVDSHHGQVALQTEVGGRRIVD</sequence>
<dbReference type="InterPro" id="IPR036921">
    <property type="entry name" value="PurM-like_N_sf"/>
</dbReference>
<dbReference type="Gene3D" id="3.90.650.10">
    <property type="entry name" value="PurM-like C-terminal domain"/>
    <property type="match status" value="1"/>
</dbReference>
<evidence type="ECO:0000259" key="3">
    <source>
        <dbReference type="Pfam" id="PF02769"/>
    </source>
</evidence>
<feature type="domain" description="PurM-like C-terminal" evidence="3">
    <location>
        <begin position="104"/>
        <end position="255"/>
    </location>
</feature>
<reference evidence="4" key="1">
    <citation type="journal article" date="2014" name="Front. Microbiol.">
        <title>High frequency of phylogenetically diverse reductive dehalogenase-homologous genes in deep subseafloor sedimentary metagenomes.</title>
        <authorList>
            <person name="Kawai M."/>
            <person name="Futagami T."/>
            <person name="Toyoda A."/>
            <person name="Takaki Y."/>
            <person name="Nishi S."/>
            <person name="Hori S."/>
            <person name="Arai W."/>
            <person name="Tsubouchi T."/>
            <person name="Morono Y."/>
            <person name="Uchiyama I."/>
            <person name="Ito T."/>
            <person name="Fujiyama A."/>
            <person name="Inagaki F."/>
            <person name="Takami H."/>
        </authorList>
    </citation>
    <scope>NUCLEOTIDE SEQUENCE</scope>
    <source>
        <strain evidence="4">Expedition CK06-06</strain>
    </source>
</reference>
<dbReference type="SUPFAM" id="SSF56042">
    <property type="entry name" value="PurM C-terminal domain-like"/>
    <property type="match status" value="1"/>
</dbReference>
<name>X1HQP0_9ZZZZ</name>
<dbReference type="InterPro" id="IPR016188">
    <property type="entry name" value="PurM-like_N"/>
</dbReference>
<evidence type="ECO:0008006" key="5">
    <source>
        <dbReference type="Google" id="ProtNLM"/>
    </source>
</evidence>
<evidence type="ECO:0000259" key="2">
    <source>
        <dbReference type="Pfam" id="PF00586"/>
    </source>
</evidence>
<organism evidence="4">
    <name type="scientific">marine sediment metagenome</name>
    <dbReference type="NCBI Taxonomy" id="412755"/>
    <lineage>
        <taxon>unclassified sequences</taxon>
        <taxon>metagenomes</taxon>
        <taxon>ecological metagenomes</taxon>
    </lineage>
</organism>
<evidence type="ECO:0000256" key="1">
    <source>
        <dbReference type="ARBA" id="ARBA00006243"/>
    </source>
</evidence>
<dbReference type="InterPro" id="IPR036676">
    <property type="entry name" value="PurM-like_C_sf"/>
</dbReference>
<dbReference type="Pfam" id="PF02769">
    <property type="entry name" value="AIRS_C"/>
    <property type="match status" value="1"/>
</dbReference>
<dbReference type="AlphaFoldDB" id="X1HQP0"/>
<proteinExistence type="inferred from homology"/>
<dbReference type="InterPro" id="IPR010918">
    <property type="entry name" value="PurM-like_C_dom"/>
</dbReference>